<dbReference type="EMBL" id="MDYQ01000207">
    <property type="protein sequence ID" value="PRP78858.1"/>
    <property type="molecule type" value="Genomic_DNA"/>
</dbReference>
<dbReference type="Proteomes" id="UP000241769">
    <property type="component" value="Unassembled WGS sequence"/>
</dbReference>
<evidence type="ECO:0000313" key="1">
    <source>
        <dbReference type="EMBL" id="PRP78858.1"/>
    </source>
</evidence>
<accession>A0A2P6N4I5</accession>
<organism evidence="1 2">
    <name type="scientific">Planoprotostelium fungivorum</name>
    <dbReference type="NCBI Taxonomy" id="1890364"/>
    <lineage>
        <taxon>Eukaryota</taxon>
        <taxon>Amoebozoa</taxon>
        <taxon>Evosea</taxon>
        <taxon>Variosea</taxon>
        <taxon>Cavosteliida</taxon>
        <taxon>Cavosteliaceae</taxon>
        <taxon>Planoprotostelium</taxon>
    </lineage>
</organism>
<dbReference type="OrthoDB" id="37659at2759"/>
<evidence type="ECO:0000313" key="2">
    <source>
        <dbReference type="Proteomes" id="UP000241769"/>
    </source>
</evidence>
<reference evidence="1 2" key="1">
    <citation type="journal article" date="2018" name="Genome Biol. Evol.">
        <title>Multiple Roots of Fruiting Body Formation in Amoebozoa.</title>
        <authorList>
            <person name="Hillmann F."/>
            <person name="Forbes G."/>
            <person name="Novohradska S."/>
            <person name="Ferling I."/>
            <person name="Riege K."/>
            <person name="Groth M."/>
            <person name="Westermann M."/>
            <person name="Marz M."/>
            <person name="Spaller T."/>
            <person name="Winckler T."/>
            <person name="Schaap P."/>
            <person name="Glockner G."/>
        </authorList>
    </citation>
    <scope>NUCLEOTIDE SEQUENCE [LARGE SCALE GENOMIC DNA]</scope>
    <source>
        <strain evidence="1 2">Jena</strain>
    </source>
</reference>
<comment type="caution">
    <text evidence="1">The sequence shown here is derived from an EMBL/GenBank/DDBJ whole genome shotgun (WGS) entry which is preliminary data.</text>
</comment>
<dbReference type="InParanoid" id="A0A2P6N4I5"/>
<proteinExistence type="predicted"/>
<sequence>MPHALTQDEFTADVEVGWDKGLDEVAAGNAAGRAETWRRAFGATLNQMSPQ</sequence>
<gene>
    <name evidence="1" type="ORF">PROFUN_01031</name>
</gene>
<protein>
    <submittedName>
        <fullName evidence="1">Uncharacterized protein</fullName>
    </submittedName>
</protein>
<dbReference type="AlphaFoldDB" id="A0A2P6N4I5"/>
<name>A0A2P6N4I5_9EUKA</name>
<keyword evidence="2" id="KW-1185">Reference proteome</keyword>